<name>A0A7I9V8H3_9ACTN</name>
<evidence type="ECO:0000313" key="2">
    <source>
        <dbReference type="EMBL" id="GEE01589.1"/>
    </source>
</evidence>
<gene>
    <name evidence="2" type="ORF">nbrc107696_20350</name>
</gene>
<dbReference type="OrthoDB" id="3698172at2"/>
<keyword evidence="1" id="KW-0812">Transmembrane</keyword>
<feature type="transmembrane region" description="Helical" evidence="1">
    <location>
        <begin position="44"/>
        <end position="65"/>
    </location>
</feature>
<evidence type="ECO:0000313" key="3">
    <source>
        <dbReference type="Proteomes" id="UP000444960"/>
    </source>
</evidence>
<feature type="transmembrane region" description="Helical" evidence="1">
    <location>
        <begin position="12"/>
        <end position="32"/>
    </location>
</feature>
<dbReference type="InterPro" id="IPR021414">
    <property type="entry name" value="DUF3054"/>
</dbReference>
<keyword evidence="1" id="KW-0472">Membrane</keyword>
<comment type="caution">
    <text evidence="2">The sequence shown here is derived from an EMBL/GenBank/DDBJ whole genome shotgun (WGS) entry which is preliminary data.</text>
</comment>
<protein>
    <submittedName>
        <fullName evidence="2">Membrane protein</fullName>
    </submittedName>
</protein>
<feature type="transmembrane region" description="Helical" evidence="1">
    <location>
        <begin position="77"/>
        <end position="98"/>
    </location>
</feature>
<organism evidence="2 3">
    <name type="scientific">Gordonia spumicola</name>
    <dbReference type="NCBI Taxonomy" id="589161"/>
    <lineage>
        <taxon>Bacteria</taxon>
        <taxon>Bacillati</taxon>
        <taxon>Actinomycetota</taxon>
        <taxon>Actinomycetes</taxon>
        <taxon>Mycobacteriales</taxon>
        <taxon>Gordoniaceae</taxon>
        <taxon>Gordonia</taxon>
    </lineage>
</organism>
<sequence length="135" mass="14067">MSPVSSSRNPLGPLAVAACCDLIALVVFVAIGRRSHDEAESVAGFLHTLWPFVVGAAVGWAIAYAVTRSRGFLPSRIVPDGLVIWVSTVIVGMVLRVVSDQGTAVSFVIVASIATGVLLVGWRGLAAVADGRRRA</sequence>
<accession>A0A7I9V8H3</accession>
<dbReference type="RefSeq" id="WP_161895360.1">
    <property type="nucleotide sequence ID" value="NZ_BJOV01000003.1"/>
</dbReference>
<keyword evidence="1" id="KW-1133">Transmembrane helix</keyword>
<dbReference type="Proteomes" id="UP000444960">
    <property type="component" value="Unassembled WGS sequence"/>
</dbReference>
<keyword evidence="3" id="KW-1185">Reference proteome</keyword>
<dbReference type="Pfam" id="PF11255">
    <property type="entry name" value="DUF3054"/>
    <property type="match status" value="1"/>
</dbReference>
<proteinExistence type="predicted"/>
<dbReference type="AlphaFoldDB" id="A0A7I9V8H3"/>
<dbReference type="EMBL" id="BJOV01000003">
    <property type="protein sequence ID" value="GEE01589.1"/>
    <property type="molecule type" value="Genomic_DNA"/>
</dbReference>
<feature type="transmembrane region" description="Helical" evidence="1">
    <location>
        <begin position="104"/>
        <end position="125"/>
    </location>
</feature>
<reference evidence="3" key="1">
    <citation type="submission" date="2019-06" db="EMBL/GenBank/DDBJ databases">
        <title>Gordonia isolated from sludge of a wastewater treatment plant.</title>
        <authorList>
            <person name="Tamura T."/>
            <person name="Aoyama K."/>
            <person name="Kang Y."/>
            <person name="Saito S."/>
            <person name="Akiyama N."/>
            <person name="Yazawa K."/>
            <person name="Gonoi T."/>
            <person name="Mikami Y."/>
        </authorList>
    </citation>
    <scope>NUCLEOTIDE SEQUENCE [LARGE SCALE GENOMIC DNA]</scope>
    <source>
        <strain evidence="3">NBRC 107696</strain>
    </source>
</reference>
<evidence type="ECO:0000256" key="1">
    <source>
        <dbReference type="SAM" id="Phobius"/>
    </source>
</evidence>